<dbReference type="Gene3D" id="2.60.40.3110">
    <property type="match status" value="1"/>
</dbReference>
<evidence type="ECO:0000313" key="3">
    <source>
        <dbReference type="Proteomes" id="UP000825886"/>
    </source>
</evidence>
<proteinExistence type="predicted"/>
<protein>
    <submittedName>
        <fullName evidence="2">Fimbria/pilus outer membrane usher protein</fullName>
    </submittedName>
</protein>
<gene>
    <name evidence="2" type="ORF">K6K13_14275</name>
</gene>
<evidence type="ECO:0000313" key="2">
    <source>
        <dbReference type="EMBL" id="QZN94481.1"/>
    </source>
</evidence>
<dbReference type="EMBL" id="CP081864">
    <property type="protein sequence ID" value="QZN94481.1"/>
    <property type="molecule type" value="Genomic_DNA"/>
</dbReference>
<sequence length="423" mass="46505">MSGRLRHSSQRLFLCVSLLAGGAILCASRTFAAQAFGDLPPPPTALPVQEQALYYLTLAVNGYSDNRVIPVSVNGDRYAIDASELTRRHIRLPENAAGSVDINGLPDVTVFYDMQKQQLQLTIPTDWLPQQRFDTGSNNGIPRLSAQSSTGLLFNYNLFYTSPPHQGDSMNALMEQRLFSEHGILSNSGLWVIKNPYADEGSRYRRYDTYWRYSDSERMVSYQLGDFISNSLTWTQSMRMAGLRIGRNFNLRPDIVTYPMLQYAGSAAVPSTLDLFINGFKTSSTALNSGPFTLTNTPYLNGAGEATIITTDAQGRQISTSVPFYVSNTLLRQGFSDFDLSVGVLRRTYGMGQDRYTSDPAFSGFYRYGVTQSLTLAGHGENVRDLSLLGAGADMSVGRWGTLSTAYSRSEQQGSGLASGLTV</sequence>
<name>A0ABX9AI38_9ENTR</name>
<dbReference type="InterPro" id="IPR000015">
    <property type="entry name" value="Fimb_usher"/>
</dbReference>
<feature type="chain" id="PRO_5045187666" evidence="1">
    <location>
        <begin position="33"/>
        <end position="423"/>
    </location>
</feature>
<feature type="signal peptide" evidence="1">
    <location>
        <begin position="1"/>
        <end position="32"/>
    </location>
</feature>
<evidence type="ECO:0000256" key="1">
    <source>
        <dbReference type="SAM" id="SignalP"/>
    </source>
</evidence>
<accession>A0ABX9AI38</accession>
<keyword evidence="1" id="KW-0732">Signal</keyword>
<dbReference type="PANTHER" id="PTHR30451">
    <property type="entry name" value="OUTER MEMBRANE USHER PROTEIN"/>
    <property type="match status" value="1"/>
</dbReference>
<dbReference type="Proteomes" id="UP000825886">
    <property type="component" value="Chromosome"/>
</dbReference>
<reference evidence="2 3" key="1">
    <citation type="submission" date="2021-08" db="EMBL/GenBank/DDBJ databases">
        <title>Culture and genomic analysis of Symbiopectobacterium purcellii sp. nov. gen. nov., isolated from the leafhopper Empoasca decipiens.</title>
        <authorList>
            <person name="Nadal-Jimenez P."/>
            <person name="Siozios S."/>
            <person name="Halliday N."/>
            <person name="Camara M."/>
            <person name="Hurst G.D.D."/>
        </authorList>
    </citation>
    <scope>NUCLEOTIDE SEQUENCE [LARGE SCALE GENOMIC DNA]</scope>
    <source>
        <strain evidence="2 3">SyEd1</strain>
    </source>
</reference>
<keyword evidence="3" id="KW-1185">Reference proteome</keyword>
<dbReference type="Pfam" id="PF00577">
    <property type="entry name" value="Usher"/>
    <property type="match status" value="1"/>
</dbReference>
<dbReference type="PANTHER" id="PTHR30451:SF5">
    <property type="entry name" value="SLR0019 PROTEIN"/>
    <property type="match status" value="1"/>
</dbReference>
<organism evidence="2 3">
    <name type="scientific">Symbiopectobacterium purcellii</name>
    <dbReference type="NCBI Taxonomy" id="2871826"/>
    <lineage>
        <taxon>Bacteria</taxon>
        <taxon>Pseudomonadati</taxon>
        <taxon>Pseudomonadota</taxon>
        <taxon>Gammaproteobacteria</taxon>
        <taxon>Enterobacterales</taxon>
        <taxon>Enterobacteriaceae</taxon>
    </lineage>
</organism>